<reference evidence="2" key="1">
    <citation type="submission" date="2023-11" db="EMBL/GenBank/DDBJ databases">
        <authorList>
            <person name="Alioto T."/>
            <person name="Alioto T."/>
            <person name="Gomez Garrido J."/>
        </authorList>
    </citation>
    <scope>NUCLEOTIDE SEQUENCE</scope>
</reference>
<keyword evidence="1" id="KW-0732">Signal</keyword>
<comment type="caution">
    <text evidence="2">The sequence shown here is derived from an EMBL/GenBank/DDBJ whole genome shotgun (WGS) entry which is preliminary data.</text>
</comment>
<sequence>MALPAVKLALLLPLLSLFLCLSLALPVGKKPLAWLPGPFSPLDSPEFGLCGDATKIALGHW</sequence>
<proteinExistence type="predicted"/>
<protein>
    <submittedName>
        <fullName evidence="2">Uncharacterized protein</fullName>
    </submittedName>
</protein>
<accession>A0AAI8Z1G9</accession>
<dbReference type="EMBL" id="CAVMBE010000039">
    <property type="protein sequence ID" value="CAK4030709.1"/>
    <property type="molecule type" value="Genomic_DNA"/>
</dbReference>
<organism evidence="2 3">
    <name type="scientific">Lecanosticta acicola</name>
    <dbReference type="NCBI Taxonomy" id="111012"/>
    <lineage>
        <taxon>Eukaryota</taxon>
        <taxon>Fungi</taxon>
        <taxon>Dikarya</taxon>
        <taxon>Ascomycota</taxon>
        <taxon>Pezizomycotina</taxon>
        <taxon>Dothideomycetes</taxon>
        <taxon>Dothideomycetidae</taxon>
        <taxon>Mycosphaerellales</taxon>
        <taxon>Mycosphaerellaceae</taxon>
        <taxon>Lecanosticta</taxon>
    </lineage>
</organism>
<evidence type="ECO:0000313" key="3">
    <source>
        <dbReference type="Proteomes" id="UP001296104"/>
    </source>
</evidence>
<feature type="signal peptide" evidence="1">
    <location>
        <begin position="1"/>
        <end position="24"/>
    </location>
</feature>
<gene>
    <name evidence="2" type="ORF">LECACI_7A005867</name>
</gene>
<dbReference type="AlphaFoldDB" id="A0AAI8Z1G9"/>
<dbReference type="Proteomes" id="UP001296104">
    <property type="component" value="Unassembled WGS sequence"/>
</dbReference>
<keyword evidence="3" id="KW-1185">Reference proteome</keyword>
<name>A0AAI8Z1G9_9PEZI</name>
<feature type="chain" id="PRO_5042534186" evidence="1">
    <location>
        <begin position="25"/>
        <end position="61"/>
    </location>
</feature>
<evidence type="ECO:0000313" key="2">
    <source>
        <dbReference type="EMBL" id="CAK4030709.1"/>
    </source>
</evidence>
<evidence type="ECO:0000256" key="1">
    <source>
        <dbReference type="SAM" id="SignalP"/>
    </source>
</evidence>